<dbReference type="Proteomes" id="UP000783588">
    <property type="component" value="Unassembled WGS sequence"/>
</dbReference>
<evidence type="ECO:0000313" key="1">
    <source>
        <dbReference type="EMBL" id="MBU5490675.1"/>
    </source>
</evidence>
<dbReference type="RefSeq" id="WP_216470376.1">
    <property type="nucleotide sequence ID" value="NZ_JAHLQI010000004.1"/>
</dbReference>
<dbReference type="Pfam" id="PF13646">
    <property type="entry name" value="HEAT_2"/>
    <property type="match status" value="1"/>
</dbReference>
<organism evidence="1 2">
    <name type="scientific">Butyricicoccus intestinisimiae</name>
    <dbReference type="NCBI Taxonomy" id="2841509"/>
    <lineage>
        <taxon>Bacteria</taxon>
        <taxon>Bacillati</taxon>
        <taxon>Bacillota</taxon>
        <taxon>Clostridia</taxon>
        <taxon>Eubacteriales</taxon>
        <taxon>Butyricicoccaceae</taxon>
        <taxon>Butyricicoccus</taxon>
    </lineage>
</organism>
<protein>
    <submittedName>
        <fullName evidence="1">HEAT repeat domain-containing protein</fullName>
    </submittedName>
</protein>
<dbReference type="EMBL" id="JAHLQI010000004">
    <property type="protein sequence ID" value="MBU5490675.1"/>
    <property type="molecule type" value="Genomic_DNA"/>
</dbReference>
<keyword evidence="2" id="KW-1185">Reference proteome</keyword>
<reference evidence="1 2" key="1">
    <citation type="submission" date="2021-06" db="EMBL/GenBank/DDBJ databases">
        <authorList>
            <person name="Sun Q."/>
            <person name="Li D."/>
        </authorList>
    </citation>
    <scope>NUCLEOTIDE SEQUENCE [LARGE SCALE GENOMIC DNA]</scope>
    <source>
        <strain evidence="1 2">MSJd-7</strain>
    </source>
</reference>
<sequence>MANDKDALIRGRCAGLLVHASVSKAKRVLLTLACDKDALVRTEAYDSLSAFPSKHVQKVLKQAIVHEPNALARSYAILSWADITQALGVHKKQKKFLKQLKKLPKIKKSEHCMLSFYYAKYVLWHKKSLKKLLAFLNSSDYQICCCAVNLLWDIMSPENRQSIKQALEQLLQREVCASVSENAAELLQYIKTA</sequence>
<proteinExistence type="predicted"/>
<evidence type="ECO:0000313" key="2">
    <source>
        <dbReference type="Proteomes" id="UP000783588"/>
    </source>
</evidence>
<gene>
    <name evidence="1" type="ORF">KQI75_08600</name>
</gene>
<comment type="caution">
    <text evidence="1">The sequence shown here is derived from an EMBL/GenBank/DDBJ whole genome shotgun (WGS) entry which is preliminary data.</text>
</comment>
<name>A0ABS6EUZ0_9FIRM</name>
<accession>A0ABS6EUZ0</accession>